<dbReference type="KEGG" id="omr:OXIME_000165"/>
<reference evidence="3 4" key="1">
    <citation type="submission" date="2023-09" db="EMBL/GenBank/DDBJ databases">
        <authorList>
            <person name="Golyshina O.V."/>
            <person name="Lunev E.A."/>
            <person name="Bargiela R."/>
            <person name="Gaines M.C."/>
            <person name="Daum B."/>
            <person name="Bale N.J."/>
            <person name="Koenen M."/>
            <person name="Sinninghe Damst J.S."/>
            <person name="Yakimov M."/>
            <person name="Golyshin P.N."/>
        </authorList>
    </citation>
    <scope>NUCLEOTIDE SEQUENCE [LARGE SCALE GENOMIC DNA]</scope>
    <source>
        <strain evidence="3 4">M1</strain>
    </source>
</reference>
<evidence type="ECO:0000259" key="1">
    <source>
        <dbReference type="Pfam" id="PF01370"/>
    </source>
</evidence>
<feature type="domain" description="NAD-dependent epimerase/dehydratase" evidence="1">
    <location>
        <begin position="10"/>
        <end position="227"/>
    </location>
</feature>
<dbReference type="EMBL" id="CP133772">
    <property type="protein sequence ID" value="WYX99630.1"/>
    <property type="molecule type" value="Genomic_DNA"/>
</dbReference>
<dbReference type="AlphaFoldDB" id="A0AAX4NFW9"/>
<dbReference type="NCBIfam" id="TIGR01777">
    <property type="entry name" value="yfcH"/>
    <property type="match status" value="1"/>
</dbReference>
<dbReference type="Proteomes" id="UP001451606">
    <property type="component" value="Chromosome"/>
</dbReference>
<organism evidence="3 4">
    <name type="scientific">Oxyplasma meridianum</name>
    <dbReference type="NCBI Taxonomy" id="3073602"/>
    <lineage>
        <taxon>Archaea</taxon>
        <taxon>Methanobacteriati</taxon>
        <taxon>Thermoplasmatota</taxon>
        <taxon>Thermoplasmata</taxon>
        <taxon>Thermoplasmatales</taxon>
        <taxon>Thermoplasmataceae</taxon>
        <taxon>Oxyplasma</taxon>
    </lineage>
</organism>
<dbReference type="InterPro" id="IPR001509">
    <property type="entry name" value="Epimerase_deHydtase"/>
</dbReference>
<dbReference type="SUPFAM" id="SSF51735">
    <property type="entry name" value="NAD(P)-binding Rossmann-fold domains"/>
    <property type="match status" value="1"/>
</dbReference>
<accession>A0AAX4NFW9</accession>
<dbReference type="Gene3D" id="3.40.50.720">
    <property type="entry name" value="NAD(P)-binding Rossmann-like Domain"/>
    <property type="match status" value="1"/>
</dbReference>
<dbReference type="PANTHER" id="PTHR11092">
    <property type="entry name" value="SUGAR NUCLEOTIDE EPIMERASE RELATED"/>
    <property type="match status" value="1"/>
</dbReference>
<dbReference type="InterPro" id="IPR010099">
    <property type="entry name" value="SDR39U1"/>
</dbReference>
<evidence type="ECO:0000313" key="3">
    <source>
        <dbReference type="EMBL" id="WYX99630.1"/>
    </source>
</evidence>
<name>A0AAX4NFW9_9ARCH</name>
<keyword evidence="4" id="KW-1185">Reference proteome</keyword>
<dbReference type="GeneID" id="95966889"/>
<dbReference type="InterPro" id="IPR013549">
    <property type="entry name" value="DUF1731"/>
</dbReference>
<feature type="domain" description="DUF1731" evidence="2">
    <location>
        <begin position="263"/>
        <end position="309"/>
    </location>
</feature>
<dbReference type="Pfam" id="PF01370">
    <property type="entry name" value="Epimerase"/>
    <property type="match status" value="1"/>
</dbReference>
<evidence type="ECO:0000259" key="2">
    <source>
        <dbReference type="Pfam" id="PF08338"/>
    </source>
</evidence>
<protein>
    <submittedName>
        <fullName evidence="3">TIGR01777 family oxidoreductase</fullName>
    </submittedName>
</protein>
<dbReference type="PANTHER" id="PTHR11092:SF0">
    <property type="entry name" value="EPIMERASE FAMILY PROTEIN SDR39U1"/>
    <property type="match status" value="1"/>
</dbReference>
<gene>
    <name evidence="3" type="ORF">OXIME_000165</name>
</gene>
<dbReference type="Pfam" id="PF08338">
    <property type="entry name" value="DUF1731"/>
    <property type="match status" value="1"/>
</dbReference>
<dbReference type="InterPro" id="IPR036291">
    <property type="entry name" value="NAD(P)-bd_dom_sf"/>
</dbReference>
<evidence type="ECO:0000313" key="4">
    <source>
        <dbReference type="Proteomes" id="UP001451606"/>
    </source>
</evidence>
<dbReference type="RefSeq" id="WP_393971598.1">
    <property type="nucleotide sequence ID" value="NZ_CP133772.1"/>
</dbReference>
<sequence length="312" mass="33763">MVSEESSPKVMVLGATGCIGKAVVAGLNRSGYSVIIGSRDPERARLAFPEVNLFIEFNYKKNTGLSESMDGVYAVVNLTGANIFQRWTGGYKEEIVASRVESTKMIVDAMRGCKTKPSVLVNGSAAGIYGYERVTDEPMTEESKPGNDFWGDLVSKWEAEAMKAQDLGIRVVTIRTSVVLSSDCGALPQLVGIFNKGIGGPIRPGTQWFPWIHIDDEVSIIVNAVRDSSYSGPINASAPDVPRMKEFAHTLGKVLGKSSRFPIPVFIIRLALGESAGVLGKGTKVIPDKALKLGFEFKYPYLGPALENLLKK</sequence>
<proteinExistence type="predicted"/>